<dbReference type="EMBL" id="JACHIA010000002">
    <property type="protein sequence ID" value="MBB6069187.1"/>
    <property type="molecule type" value="Genomic_DNA"/>
</dbReference>
<dbReference type="Proteomes" id="UP000582837">
    <property type="component" value="Unassembled WGS sequence"/>
</dbReference>
<sequence length="53" mass="5805">METLKVTEHLQLLPCLPSGLTTQGSGVRGRRASLSSPEGMQRSADRNPFISRH</sequence>
<evidence type="ECO:0000313" key="3">
    <source>
        <dbReference type="Proteomes" id="UP000582837"/>
    </source>
</evidence>
<proteinExistence type="predicted"/>
<organism evidence="2 3">
    <name type="scientific">Longimicrobium terrae</name>
    <dbReference type="NCBI Taxonomy" id="1639882"/>
    <lineage>
        <taxon>Bacteria</taxon>
        <taxon>Pseudomonadati</taxon>
        <taxon>Gemmatimonadota</taxon>
        <taxon>Longimicrobiia</taxon>
        <taxon>Longimicrobiales</taxon>
        <taxon>Longimicrobiaceae</taxon>
        <taxon>Longimicrobium</taxon>
    </lineage>
</organism>
<keyword evidence="3" id="KW-1185">Reference proteome</keyword>
<gene>
    <name evidence="2" type="ORF">HNQ61_000802</name>
</gene>
<evidence type="ECO:0000313" key="2">
    <source>
        <dbReference type="EMBL" id="MBB6069187.1"/>
    </source>
</evidence>
<name>A0A841GKR7_9BACT</name>
<accession>A0A841GKR7</accession>
<feature type="region of interest" description="Disordered" evidence="1">
    <location>
        <begin position="18"/>
        <end position="53"/>
    </location>
</feature>
<comment type="caution">
    <text evidence="2">The sequence shown here is derived from an EMBL/GenBank/DDBJ whole genome shotgun (WGS) entry which is preliminary data.</text>
</comment>
<dbReference type="AlphaFoldDB" id="A0A841GKR7"/>
<reference evidence="2 3" key="1">
    <citation type="submission" date="2020-08" db="EMBL/GenBank/DDBJ databases">
        <title>Genomic Encyclopedia of Type Strains, Phase IV (KMG-IV): sequencing the most valuable type-strain genomes for metagenomic binning, comparative biology and taxonomic classification.</title>
        <authorList>
            <person name="Goeker M."/>
        </authorList>
    </citation>
    <scope>NUCLEOTIDE SEQUENCE [LARGE SCALE GENOMIC DNA]</scope>
    <source>
        <strain evidence="2 3">DSM 29007</strain>
    </source>
</reference>
<evidence type="ECO:0000256" key="1">
    <source>
        <dbReference type="SAM" id="MobiDB-lite"/>
    </source>
</evidence>
<protein>
    <submittedName>
        <fullName evidence="2">Uncharacterized protein</fullName>
    </submittedName>
</protein>